<name>A0A918V9B7_9FLAO</name>
<keyword evidence="2" id="KW-1185">Reference proteome</keyword>
<dbReference type="RefSeq" id="WP_189360096.1">
    <property type="nucleotide sequence ID" value="NZ_BMWZ01000003.1"/>
</dbReference>
<gene>
    <name evidence="1" type="ORF">GCM10007028_14160</name>
</gene>
<evidence type="ECO:0000313" key="1">
    <source>
        <dbReference type="EMBL" id="GGZ77938.1"/>
    </source>
</evidence>
<accession>A0A918V9B7</accession>
<proteinExistence type="predicted"/>
<dbReference type="EMBL" id="BMWZ01000003">
    <property type="protein sequence ID" value="GGZ77938.1"/>
    <property type="molecule type" value="Genomic_DNA"/>
</dbReference>
<organism evidence="1 2">
    <name type="scientific">Algibacter mikhailovii</name>
    <dbReference type="NCBI Taxonomy" id="425498"/>
    <lineage>
        <taxon>Bacteria</taxon>
        <taxon>Pseudomonadati</taxon>
        <taxon>Bacteroidota</taxon>
        <taxon>Flavobacteriia</taxon>
        <taxon>Flavobacteriales</taxon>
        <taxon>Flavobacteriaceae</taxon>
        <taxon>Algibacter</taxon>
    </lineage>
</organism>
<protein>
    <submittedName>
        <fullName evidence="1">Uncharacterized protein</fullName>
    </submittedName>
</protein>
<evidence type="ECO:0000313" key="2">
    <source>
        <dbReference type="Proteomes" id="UP000636004"/>
    </source>
</evidence>
<dbReference type="AlphaFoldDB" id="A0A918V9B7"/>
<reference evidence="1" key="2">
    <citation type="submission" date="2020-09" db="EMBL/GenBank/DDBJ databases">
        <authorList>
            <person name="Sun Q."/>
            <person name="Kim S."/>
        </authorList>
    </citation>
    <scope>NUCLEOTIDE SEQUENCE</scope>
    <source>
        <strain evidence="1">KCTC 12710</strain>
    </source>
</reference>
<reference evidence="1" key="1">
    <citation type="journal article" date="2014" name="Int. J. Syst. Evol. Microbiol.">
        <title>Complete genome sequence of Corynebacterium casei LMG S-19264T (=DSM 44701T), isolated from a smear-ripened cheese.</title>
        <authorList>
            <consortium name="US DOE Joint Genome Institute (JGI-PGF)"/>
            <person name="Walter F."/>
            <person name="Albersmeier A."/>
            <person name="Kalinowski J."/>
            <person name="Ruckert C."/>
        </authorList>
    </citation>
    <scope>NUCLEOTIDE SEQUENCE</scope>
    <source>
        <strain evidence="1">KCTC 12710</strain>
    </source>
</reference>
<dbReference type="Proteomes" id="UP000636004">
    <property type="component" value="Unassembled WGS sequence"/>
</dbReference>
<comment type="caution">
    <text evidence="1">The sequence shown here is derived from an EMBL/GenBank/DDBJ whole genome shotgun (WGS) entry which is preliminary data.</text>
</comment>
<sequence>MISFTKLFFWLIILPTLWLSPFEGTQNRFKTIKHEVIINHPGEKDPVFTILNEIQNQDGLPTRYTMDVYSVICLEEVCKVIPVKLFWNNTGEYQKYELAKGETLEKYEADLFETEDYIKLQSILANNNSPFKEVYIDEILTVPDEHGNEDVDAVSGATALELDEKDTVPGAALTCFTLWHWANGDVVLKIKAQTGKSASEIQLIDFILDKNNTYFHIALEELESRELYTAPFIDATIQKVLKEESVLRPAYKFLEKAGNDNYLKASKTLFVQGHKEQKLAALQSLKQTKQNVPKLYLDTLSDKVSTLNSYQETSLLLELMQSKNPNSQQVIKNVMPLLESEFLIARRAFWFLKNQILDDNQVNLVNAFEEQYKDRL</sequence>